<dbReference type="RefSeq" id="WP_338238761.1">
    <property type="nucleotide sequence ID" value="NZ_BQKE01000003.1"/>
</dbReference>
<comment type="caution">
    <text evidence="1">The sequence shown here is derived from an EMBL/GenBank/DDBJ whole genome shotgun (WGS) entry which is preliminary data.</text>
</comment>
<evidence type="ECO:0000313" key="2">
    <source>
        <dbReference type="Proteomes" id="UP001310022"/>
    </source>
</evidence>
<dbReference type="AlphaFoldDB" id="A0AAN4W2D8"/>
<organism evidence="1 2">
    <name type="scientific">Persicobacter diffluens</name>
    <dbReference type="NCBI Taxonomy" id="981"/>
    <lineage>
        <taxon>Bacteria</taxon>
        <taxon>Pseudomonadati</taxon>
        <taxon>Bacteroidota</taxon>
        <taxon>Cytophagia</taxon>
        <taxon>Cytophagales</taxon>
        <taxon>Persicobacteraceae</taxon>
        <taxon>Persicobacter</taxon>
    </lineage>
</organism>
<proteinExistence type="predicted"/>
<dbReference type="Proteomes" id="UP001310022">
    <property type="component" value="Unassembled WGS sequence"/>
</dbReference>
<evidence type="ECO:0000313" key="1">
    <source>
        <dbReference type="EMBL" id="GJM63619.1"/>
    </source>
</evidence>
<protein>
    <submittedName>
        <fullName evidence="1">Uncharacterized protein</fullName>
    </submittedName>
</protein>
<keyword evidence="2" id="KW-1185">Reference proteome</keyword>
<name>A0AAN4W2D8_9BACT</name>
<dbReference type="EMBL" id="BQKE01000003">
    <property type="protein sequence ID" value="GJM63619.1"/>
    <property type="molecule type" value="Genomic_DNA"/>
</dbReference>
<sequence>MKRIIQDWSKMPKSLQREIDQYFKGEVKNFLQNLIDHKGNYFSAVAYPKDEGTIILVRFPYQQKKAASKISAQKEKESKEIFLETENQLEDQLPYMNEENE</sequence>
<accession>A0AAN4W2D8</accession>
<gene>
    <name evidence="1" type="ORF">PEDI_41710</name>
</gene>
<reference evidence="1 2" key="1">
    <citation type="submission" date="2021-12" db="EMBL/GenBank/DDBJ databases">
        <title>Genome sequencing of bacteria with rrn-lacking chromosome and rrn-plasmid.</title>
        <authorList>
            <person name="Anda M."/>
            <person name="Iwasaki W."/>
        </authorList>
    </citation>
    <scope>NUCLEOTIDE SEQUENCE [LARGE SCALE GENOMIC DNA]</scope>
    <source>
        <strain evidence="1 2">NBRC 15940</strain>
    </source>
</reference>